<dbReference type="EMBL" id="BARW01012465">
    <property type="protein sequence ID" value="GAI84386.1"/>
    <property type="molecule type" value="Genomic_DNA"/>
</dbReference>
<proteinExistence type="predicted"/>
<gene>
    <name evidence="1" type="ORF">S12H4_23458</name>
</gene>
<reference evidence="1" key="1">
    <citation type="journal article" date="2014" name="Front. Microbiol.">
        <title>High frequency of phylogenetically diverse reductive dehalogenase-homologous genes in deep subseafloor sedimentary metagenomes.</title>
        <authorList>
            <person name="Kawai M."/>
            <person name="Futagami T."/>
            <person name="Toyoda A."/>
            <person name="Takaki Y."/>
            <person name="Nishi S."/>
            <person name="Hori S."/>
            <person name="Arai W."/>
            <person name="Tsubouchi T."/>
            <person name="Morono Y."/>
            <person name="Uchiyama I."/>
            <person name="Ito T."/>
            <person name="Fujiyama A."/>
            <person name="Inagaki F."/>
            <person name="Takami H."/>
        </authorList>
    </citation>
    <scope>NUCLEOTIDE SEQUENCE</scope>
    <source>
        <strain evidence="1">Expedition CK06-06</strain>
    </source>
</reference>
<feature type="non-terminal residue" evidence="1">
    <location>
        <position position="1"/>
    </location>
</feature>
<sequence length="40" mass="4866">DRETGDFKDDKMLVFFNSKDEGIMWRPIENIKRDFDASWI</sequence>
<organism evidence="1">
    <name type="scientific">marine sediment metagenome</name>
    <dbReference type="NCBI Taxonomy" id="412755"/>
    <lineage>
        <taxon>unclassified sequences</taxon>
        <taxon>metagenomes</taxon>
        <taxon>ecological metagenomes</taxon>
    </lineage>
</organism>
<protein>
    <submittedName>
        <fullName evidence="1">Uncharacterized protein</fullName>
    </submittedName>
</protein>
<dbReference type="AlphaFoldDB" id="X1SZ21"/>
<name>X1SZ21_9ZZZZ</name>
<evidence type="ECO:0000313" key="1">
    <source>
        <dbReference type="EMBL" id="GAI84386.1"/>
    </source>
</evidence>
<comment type="caution">
    <text evidence="1">The sequence shown here is derived from an EMBL/GenBank/DDBJ whole genome shotgun (WGS) entry which is preliminary data.</text>
</comment>
<accession>X1SZ21</accession>